<feature type="compositionally biased region" description="Low complexity" evidence="7">
    <location>
        <begin position="422"/>
        <end position="444"/>
    </location>
</feature>
<organism evidence="9 10">
    <name type="scientific">Entomortierella parvispora</name>
    <dbReference type="NCBI Taxonomy" id="205924"/>
    <lineage>
        <taxon>Eukaryota</taxon>
        <taxon>Fungi</taxon>
        <taxon>Fungi incertae sedis</taxon>
        <taxon>Mucoromycota</taxon>
        <taxon>Mortierellomycotina</taxon>
        <taxon>Mortierellomycetes</taxon>
        <taxon>Mortierellales</taxon>
        <taxon>Mortierellaceae</taxon>
        <taxon>Entomortierella</taxon>
    </lineage>
</organism>
<dbReference type="OrthoDB" id="6159439at2759"/>
<accession>A0A9P3H071</accession>
<evidence type="ECO:0000256" key="5">
    <source>
        <dbReference type="PROSITE-ProRule" id="PRU00108"/>
    </source>
</evidence>
<feature type="compositionally biased region" description="Polar residues" evidence="7">
    <location>
        <begin position="409"/>
        <end position="421"/>
    </location>
</feature>
<feature type="compositionally biased region" description="Polar residues" evidence="7">
    <location>
        <begin position="205"/>
        <end position="215"/>
    </location>
</feature>
<feature type="compositionally biased region" description="Low complexity" evidence="7">
    <location>
        <begin position="8"/>
        <end position="43"/>
    </location>
</feature>
<dbReference type="PANTHER" id="PTHR24323:SF7">
    <property type="entry name" value="HOMEOBOX DOMAIN-CONTAINING PROTEIN"/>
    <property type="match status" value="1"/>
</dbReference>
<evidence type="ECO:0000256" key="7">
    <source>
        <dbReference type="SAM" id="MobiDB-lite"/>
    </source>
</evidence>
<evidence type="ECO:0000313" key="9">
    <source>
        <dbReference type="EMBL" id="GJJ67896.1"/>
    </source>
</evidence>
<dbReference type="GO" id="GO:0005634">
    <property type="term" value="C:nucleus"/>
    <property type="evidence" value="ECO:0007669"/>
    <property type="project" value="UniProtKB-SubCell"/>
</dbReference>
<dbReference type="InterPro" id="IPR051775">
    <property type="entry name" value="Homeobox_domain"/>
</dbReference>
<dbReference type="Gene3D" id="1.10.10.60">
    <property type="entry name" value="Homeodomain-like"/>
    <property type="match status" value="1"/>
</dbReference>
<reference evidence="9" key="1">
    <citation type="submission" date="2021-11" db="EMBL/GenBank/DDBJ databases">
        <authorList>
            <person name="Herlambang A."/>
            <person name="Guo Y."/>
            <person name="Takashima Y."/>
            <person name="Nishizawa T."/>
        </authorList>
    </citation>
    <scope>NUCLEOTIDE SEQUENCE</scope>
    <source>
        <strain evidence="9">E1425</strain>
    </source>
</reference>
<dbReference type="PROSITE" id="PS50071">
    <property type="entry name" value="HOMEOBOX_2"/>
    <property type="match status" value="1"/>
</dbReference>
<feature type="compositionally biased region" description="Low complexity" evidence="7">
    <location>
        <begin position="141"/>
        <end position="154"/>
    </location>
</feature>
<feature type="region of interest" description="Disordered" evidence="7">
    <location>
        <begin position="132"/>
        <end position="483"/>
    </location>
</feature>
<dbReference type="Proteomes" id="UP000827284">
    <property type="component" value="Unassembled WGS sequence"/>
</dbReference>
<feature type="compositionally biased region" description="Low complexity" evidence="7">
    <location>
        <begin position="718"/>
        <end position="733"/>
    </location>
</feature>
<feature type="compositionally biased region" description="Low complexity" evidence="7">
    <location>
        <begin position="293"/>
        <end position="302"/>
    </location>
</feature>
<feature type="compositionally biased region" description="Basic and acidic residues" evidence="7">
    <location>
        <begin position="811"/>
        <end position="839"/>
    </location>
</feature>
<reference evidence="9" key="2">
    <citation type="journal article" date="2022" name="Microbiol. Resour. Announc.">
        <title>Whole-Genome Sequence of Entomortierella parvispora E1425, a Mucoromycotan Fungus Associated with Burkholderiaceae-Related Endosymbiotic Bacteria.</title>
        <authorList>
            <person name="Herlambang A."/>
            <person name="Guo Y."/>
            <person name="Takashima Y."/>
            <person name="Narisawa K."/>
            <person name="Ohta H."/>
            <person name="Nishizawa T."/>
        </authorList>
    </citation>
    <scope>NUCLEOTIDE SEQUENCE</scope>
    <source>
        <strain evidence="9">E1425</strain>
    </source>
</reference>
<evidence type="ECO:0000256" key="6">
    <source>
        <dbReference type="RuleBase" id="RU000682"/>
    </source>
</evidence>
<evidence type="ECO:0000256" key="4">
    <source>
        <dbReference type="ARBA" id="ARBA00023242"/>
    </source>
</evidence>
<feature type="compositionally biased region" description="Basic residues" evidence="7">
    <location>
        <begin position="303"/>
        <end position="313"/>
    </location>
</feature>
<name>A0A9P3H071_9FUNG</name>
<feature type="compositionally biased region" description="Basic and acidic residues" evidence="7">
    <location>
        <begin position="448"/>
        <end position="462"/>
    </location>
</feature>
<protein>
    <recommendedName>
        <fullName evidence="8">Homeobox domain-containing protein</fullName>
    </recommendedName>
</protein>
<dbReference type="InterPro" id="IPR009057">
    <property type="entry name" value="Homeodomain-like_sf"/>
</dbReference>
<feature type="compositionally biased region" description="Polar residues" evidence="7">
    <location>
        <begin position="234"/>
        <end position="243"/>
    </location>
</feature>
<keyword evidence="10" id="KW-1185">Reference proteome</keyword>
<feature type="compositionally biased region" description="Low complexity" evidence="7">
    <location>
        <begin position="51"/>
        <end position="62"/>
    </location>
</feature>
<gene>
    <name evidence="9" type="ORF">EMPS_00242</name>
</gene>
<keyword evidence="2 5" id="KW-0238">DNA-binding</keyword>
<feature type="region of interest" description="Disordered" evidence="7">
    <location>
        <begin position="528"/>
        <end position="870"/>
    </location>
</feature>
<feature type="compositionally biased region" description="Acidic residues" evidence="7">
    <location>
        <begin position="840"/>
        <end position="850"/>
    </location>
</feature>
<keyword evidence="4 5" id="KW-0539">Nucleus</keyword>
<dbReference type="PANTHER" id="PTHR24323">
    <property type="entry name" value="CEH-10 HOMEODOMAIN-CONTAINING HOMOLOG"/>
    <property type="match status" value="1"/>
</dbReference>
<dbReference type="PROSITE" id="PS00027">
    <property type="entry name" value="HOMEOBOX_1"/>
    <property type="match status" value="1"/>
</dbReference>
<feature type="compositionally biased region" description="Low complexity" evidence="7">
    <location>
        <begin position="759"/>
        <end position="771"/>
    </location>
</feature>
<proteinExistence type="predicted"/>
<dbReference type="CDD" id="cd00086">
    <property type="entry name" value="homeodomain"/>
    <property type="match status" value="1"/>
</dbReference>
<feature type="compositionally biased region" description="Polar residues" evidence="7">
    <location>
        <begin position="557"/>
        <end position="567"/>
    </location>
</feature>
<evidence type="ECO:0000259" key="8">
    <source>
        <dbReference type="PROSITE" id="PS50071"/>
    </source>
</evidence>
<evidence type="ECO:0000256" key="3">
    <source>
        <dbReference type="ARBA" id="ARBA00023155"/>
    </source>
</evidence>
<feature type="compositionally biased region" description="Low complexity" evidence="7">
    <location>
        <begin position="588"/>
        <end position="609"/>
    </location>
</feature>
<feature type="domain" description="Homeobox" evidence="8">
    <location>
        <begin position="64"/>
        <end position="124"/>
    </location>
</feature>
<comment type="caution">
    <text evidence="9">The sequence shown here is derived from an EMBL/GenBank/DDBJ whole genome shotgun (WGS) entry which is preliminary data.</text>
</comment>
<dbReference type="InterPro" id="IPR001356">
    <property type="entry name" value="HD"/>
</dbReference>
<feature type="compositionally biased region" description="Low complexity" evidence="7">
    <location>
        <begin position="263"/>
        <end position="282"/>
    </location>
</feature>
<comment type="subcellular location">
    <subcellularLocation>
        <location evidence="1 5 6">Nucleus</location>
    </subcellularLocation>
</comment>
<dbReference type="SUPFAM" id="SSF46689">
    <property type="entry name" value="Homeodomain-like"/>
    <property type="match status" value="1"/>
</dbReference>
<feature type="region of interest" description="Disordered" evidence="7">
    <location>
        <begin position="1"/>
        <end position="75"/>
    </location>
</feature>
<keyword evidence="3 5" id="KW-0371">Homeobox</keyword>
<feature type="compositionally biased region" description="Basic and acidic residues" evidence="7">
    <location>
        <begin position="391"/>
        <end position="404"/>
    </location>
</feature>
<dbReference type="GO" id="GO:0000976">
    <property type="term" value="F:transcription cis-regulatory region binding"/>
    <property type="evidence" value="ECO:0007669"/>
    <property type="project" value="TreeGrafter"/>
</dbReference>
<dbReference type="AlphaFoldDB" id="A0A9P3H071"/>
<feature type="DNA-binding region" description="Homeobox" evidence="5">
    <location>
        <begin position="66"/>
        <end position="125"/>
    </location>
</feature>
<dbReference type="SMART" id="SM00389">
    <property type="entry name" value="HOX"/>
    <property type="match status" value="1"/>
</dbReference>
<dbReference type="GO" id="GO:0000981">
    <property type="term" value="F:DNA-binding transcription factor activity, RNA polymerase II-specific"/>
    <property type="evidence" value="ECO:0007669"/>
    <property type="project" value="InterPro"/>
</dbReference>
<dbReference type="Pfam" id="PF00046">
    <property type="entry name" value="Homeodomain"/>
    <property type="match status" value="1"/>
</dbReference>
<evidence type="ECO:0000313" key="10">
    <source>
        <dbReference type="Proteomes" id="UP000827284"/>
    </source>
</evidence>
<sequence>MAETLHLQPQQPAQKPQDPHQAPATDTETSSAAPSSSTTQQQQQPPPAQQPPQQQDTQQMEADQPKKAKRKRITPEQLEDLVGLFEKTDTPSFEVREKLAKKLGMSNREIQVWFQNRRAKANRVKINEQAALHHQQHLQHQHQQMLQQQQQQQQHHMHHHRSNSGSNGYGTHHVHSAPSTPMQPIPVHHQHLHHHSQQQPHLNNGHPQGSDSSGYSYFGPNGSSPPMPTPTPRAHSSMSQPHGQPSRRPASLYNIGSYGHLMQQQQQQHQPQQKSSFQPQQPAAGGSHPGYASSHGQPPQQHGHGHGHGHGHSRSGSNYGMDIILPSSSSSSQRPVLPPPISTLAPHRPGHSIEDYEESRRSGRHERTMSEGHPAGYLSPTMMASPTSPPSERRAIDNGPYRDDYEPDSPSSVTQSSPFANGTSSTTGPPSSRHGSSLSSFGKSTAIKPEDVEPKVVLREPRPSATGNHYPGSKNRRSYDDALYDEHQQLMRDNFNMDKRLVISEDEPRPESAIDLLAYAAAFIQESEEHKKDGGANTGVGARSDLGGSNTDDKRTSLGQLNSSNKRQSFHGPTGYPSKEPFFEESSRYSSSSMSWEPSGASASTTSAGDIMPVPRQRNRDGDGAFAPRRPRPVTYGGSGFLYDHHENQFMPQSMSPSLSSSPGGYSRSPSSSARRVSSHRNSTEVGSSGLLLQRGLTRPRRSSSTATQQHPFPQPNPQFYSQTPSHQQQQQSVVLAPIMGDNQRLLSPAMVPSPPPFSSSASSGPAQLASNRLSRHDSYGSNSGGFPTGTSQSNGHPSYPPRDSPGSDSYSRESFNESRGSREDFEEDGSYKEHGRVEELDEDMEDEDGYDRQRAAKRRSGNFFATALQ</sequence>
<feature type="compositionally biased region" description="Low complexity" evidence="7">
    <location>
        <begin position="652"/>
        <end position="676"/>
    </location>
</feature>
<dbReference type="EMBL" id="BQFW01000001">
    <property type="protein sequence ID" value="GJJ67896.1"/>
    <property type="molecule type" value="Genomic_DNA"/>
</dbReference>
<evidence type="ECO:0000256" key="2">
    <source>
        <dbReference type="ARBA" id="ARBA00023125"/>
    </source>
</evidence>
<feature type="compositionally biased region" description="Basic and acidic residues" evidence="7">
    <location>
        <begin position="351"/>
        <end position="370"/>
    </location>
</feature>
<evidence type="ECO:0000256" key="1">
    <source>
        <dbReference type="ARBA" id="ARBA00004123"/>
    </source>
</evidence>
<dbReference type="InterPro" id="IPR017970">
    <property type="entry name" value="Homeobox_CS"/>
</dbReference>